<dbReference type="STRING" id="531814.SAMN04487944_10972"/>
<keyword evidence="3" id="KW-1185">Reference proteome</keyword>
<evidence type="ECO:0000313" key="3">
    <source>
        <dbReference type="Proteomes" id="UP000199687"/>
    </source>
</evidence>
<feature type="transmembrane region" description="Helical" evidence="1">
    <location>
        <begin position="39"/>
        <end position="58"/>
    </location>
</feature>
<name>A0A1H9RQL6_9BACI</name>
<dbReference type="RefSeq" id="WP_089740749.1">
    <property type="nucleotide sequence ID" value="NZ_FOGL01000009.1"/>
</dbReference>
<keyword evidence="1" id="KW-1133">Transmembrane helix</keyword>
<protein>
    <submittedName>
        <fullName evidence="2">Putative small multi-drug export protein</fullName>
    </submittedName>
</protein>
<keyword evidence="1" id="KW-0812">Transmembrane</keyword>
<keyword evidence="1" id="KW-0472">Membrane</keyword>
<dbReference type="Proteomes" id="UP000199687">
    <property type="component" value="Unassembled WGS sequence"/>
</dbReference>
<dbReference type="Pfam" id="PF06695">
    <property type="entry name" value="Sm_multidrug_ex"/>
    <property type="match status" value="1"/>
</dbReference>
<sequence>MLDLVWAYVLVFVLSAVPFFEAIIITPVAIIAGIPAIPVFILAIVGNLLTVYLIILFIEKVRSWRKKKGDNGKRSGRAKQLWNKYGLPGLSLLGPFFVGSHLTAFLSLIFGGTKKRVTLWLTISVTGWSLVFGILAYFGIDWLNVDNQFLEGIFKQ</sequence>
<accession>A0A1H9RQL6</accession>
<dbReference type="OrthoDB" id="6400183at2"/>
<evidence type="ECO:0000256" key="1">
    <source>
        <dbReference type="SAM" id="Phobius"/>
    </source>
</evidence>
<reference evidence="2 3" key="1">
    <citation type="submission" date="2016-10" db="EMBL/GenBank/DDBJ databases">
        <authorList>
            <person name="de Groot N.N."/>
        </authorList>
    </citation>
    <scope>NUCLEOTIDE SEQUENCE [LARGE SCALE GENOMIC DNA]</scope>
    <source>
        <strain evidence="2 3">CGMCC 1.7727</strain>
    </source>
</reference>
<evidence type="ECO:0000313" key="2">
    <source>
        <dbReference type="EMBL" id="SER74189.1"/>
    </source>
</evidence>
<dbReference type="EMBL" id="FOGL01000009">
    <property type="protein sequence ID" value="SER74189.1"/>
    <property type="molecule type" value="Genomic_DNA"/>
</dbReference>
<feature type="transmembrane region" description="Helical" evidence="1">
    <location>
        <begin position="117"/>
        <end position="140"/>
    </location>
</feature>
<organism evidence="2 3">
    <name type="scientific">Gracilibacillus ureilyticus</name>
    <dbReference type="NCBI Taxonomy" id="531814"/>
    <lineage>
        <taxon>Bacteria</taxon>
        <taxon>Bacillati</taxon>
        <taxon>Bacillota</taxon>
        <taxon>Bacilli</taxon>
        <taxon>Bacillales</taxon>
        <taxon>Bacillaceae</taxon>
        <taxon>Gracilibacillus</taxon>
    </lineage>
</organism>
<dbReference type="AlphaFoldDB" id="A0A1H9RQL6"/>
<feature type="transmembrane region" description="Helical" evidence="1">
    <location>
        <begin position="6"/>
        <end position="32"/>
    </location>
</feature>
<gene>
    <name evidence="2" type="ORF">SAMN04487944_10972</name>
</gene>
<feature type="transmembrane region" description="Helical" evidence="1">
    <location>
        <begin position="90"/>
        <end position="110"/>
    </location>
</feature>
<proteinExistence type="predicted"/>
<dbReference type="InterPro" id="IPR009577">
    <property type="entry name" value="Sm_multidrug_ex"/>
</dbReference>